<dbReference type="EMBL" id="SEYY01000626">
    <property type="protein sequence ID" value="KAB7506840.1"/>
    <property type="molecule type" value="Genomic_DNA"/>
</dbReference>
<feature type="domain" description="RING-type" evidence="9">
    <location>
        <begin position="45"/>
        <end position="83"/>
    </location>
</feature>
<dbReference type="GO" id="GO:0008270">
    <property type="term" value="F:zinc ion binding"/>
    <property type="evidence" value="ECO:0007669"/>
    <property type="project" value="UniProtKB-KW"/>
</dbReference>
<dbReference type="PROSITE" id="PS00678">
    <property type="entry name" value="WD_REPEATS_1"/>
    <property type="match status" value="1"/>
</dbReference>
<dbReference type="InterPro" id="IPR015943">
    <property type="entry name" value="WD40/YVTN_repeat-like_dom_sf"/>
</dbReference>
<evidence type="ECO:0000256" key="4">
    <source>
        <dbReference type="ARBA" id="ARBA00022771"/>
    </source>
</evidence>
<dbReference type="CDD" id="cd00200">
    <property type="entry name" value="WD40"/>
    <property type="match status" value="1"/>
</dbReference>
<dbReference type="Pfam" id="PF00400">
    <property type="entry name" value="WD40"/>
    <property type="match status" value="4"/>
</dbReference>
<keyword evidence="1 7" id="KW-0853">WD repeat</keyword>
<feature type="region of interest" description="Disordered" evidence="8">
    <location>
        <begin position="1"/>
        <end position="20"/>
    </location>
</feature>
<dbReference type="PANTHER" id="PTHR44080">
    <property type="entry name" value="E3 UBIQUITIN-PROTEIN LIGASE COP1"/>
    <property type="match status" value="1"/>
</dbReference>
<reference evidence="11 12" key="1">
    <citation type="journal article" date="2019" name="PLoS Biol.">
        <title>Sex chromosomes control vertical transmission of feminizing Wolbachia symbionts in an isopod.</title>
        <authorList>
            <person name="Becking T."/>
            <person name="Chebbi M.A."/>
            <person name="Giraud I."/>
            <person name="Moumen B."/>
            <person name="Laverre T."/>
            <person name="Caubet Y."/>
            <person name="Peccoud J."/>
            <person name="Gilbert C."/>
            <person name="Cordaux R."/>
        </authorList>
    </citation>
    <scope>NUCLEOTIDE SEQUENCE [LARGE SCALE GENOMIC DNA]</scope>
    <source>
        <strain evidence="11">ANa2</strain>
        <tissue evidence="11">Whole body excluding digestive tract and cuticle</tissue>
    </source>
</reference>
<dbReference type="OrthoDB" id="273771at2759"/>
<dbReference type="PRINTS" id="PR00320">
    <property type="entry name" value="GPROTEINBRPT"/>
</dbReference>
<evidence type="ECO:0000259" key="10">
    <source>
        <dbReference type="PROSITE" id="PS51698"/>
    </source>
</evidence>
<evidence type="ECO:0000259" key="9">
    <source>
        <dbReference type="PROSITE" id="PS50089"/>
    </source>
</evidence>
<feature type="domain" description="U-box" evidence="10">
    <location>
        <begin position="38"/>
        <end position="112"/>
    </location>
</feature>
<evidence type="ECO:0000256" key="1">
    <source>
        <dbReference type="ARBA" id="ARBA00022574"/>
    </source>
</evidence>
<evidence type="ECO:0000256" key="5">
    <source>
        <dbReference type="ARBA" id="ARBA00022833"/>
    </source>
</evidence>
<dbReference type="Pfam" id="PF13923">
    <property type="entry name" value="zf-C3HC4_2"/>
    <property type="match status" value="1"/>
</dbReference>
<evidence type="ECO:0000256" key="2">
    <source>
        <dbReference type="ARBA" id="ARBA00022723"/>
    </source>
</evidence>
<dbReference type="Proteomes" id="UP000326759">
    <property type="component" value="Unassembled WGS sequence"/>
</dbReference>
<dbReference type="InterPro" id="IPR001680">
    <property type="entry name" value="WD40_rpt"/>
</dbReference>
<dbReference type="InterPro" id="IPR042755">
    <property type="entry name" value="COP1"/>
</dbReference>
<keyword evidence="2" id="KW-0479">Metal-binding</keyword>
<dbReference type="InterPro" id="IPR001841">
    <property type="entry name" value="Znf_RING"/>
</dbReference>
<evidence type="ECO:0000256" key="3">
    <source>
        <dbReference type="ARBA" id="ARBA00022737"/>
    </source>
</evidence>
<evidence type="ECO:0000256" key="6">
    <source>
        <dbReference type="PROSITE-ProRule" id="PRU00175"/>
    </source>
</evidence>
<feature type="repeat" description="WD" evidence="7">
    <location>
        <begin position="515"/>
        <end position="555"/>
    </location>
</feature>
<protein>
    <submittedName>
        <fullName evidence="11">E3 ubiquitin-protein ligase RFWD2</fullName>
    </submittedName>
</protein>
<comment type="caution">
    <text evidence="11">The sequence shown here is derived from an EMBL/GenBank/DDBJ whole genome shotgun (WGS) entry which is preliminary data.</text>
</comment>
<accession>A0A5N5TKZ6</accession>
<dbReference type="InterPro" id="IPR013083">
    <property type="entry name" value="Znf_RING/FYVE/PHD"/>
</dbReference>
<keyword evidence="4 6" id="KW-0863">Zinc-finger</keyword>
<evidence type="ECO:0000313" key="11">
    <source>
        <dbReference type="EMBL" id="KAB7506840.1"/>
    </source>
</evidence>
<feature type="compositionally biased region" description="Basic and acidic residues" evidence="8">
    <location>
        <begin position="208"/>
        <end position="219"/>
    </location>
</feature>
<dbReference type="InterPro" id="IPR020472">
    <property type="entry name" value="WD40_PAC1"/>
</dbReference>
<dbReference type="PROSITE" id="PS51698">
    <property type="entry name" value="U_BOX"/>
    <property type="match status" value="1"/>
</dbReference>
<dbReference type="CDD" id="cd16504">
    <property type="entry name" value="RING-HC_COP1"/>
    <property type="match status" value="1"/>
</dbReference>
<dbReference type="PROSITE" id="PS50294">
    <property type="entry name" value="WD_REPEATS_REGION"/>
    <property type="match status" value="1"/>
</dbReference>
<dbReference type="PANTHER" id="PTHR44080:SF1">
    <property type="entry name" value="E3 UBIQUITIN-PROTEIN LIGASE COP1"/>
    <property type="match status" value="1"/>
</dbReference>
<feature type="repeat" description="WD" evidence="7">
    <location>
        <begin position="429"/>
        <end position="471"/>
    </location>
</feature>
<sequence>MAGRGSEATPDAGNSRVRNKSAKRPYSLLNGIEETASDISSDYMCPVCLDLISEPHMTSCGHTFCRTCLQRSIEVTKRCPKCTFVIANSDLIFPNHIVNQQIQKYKRSQKLKQSLERRNKLTVISELKDFISSDLSSIGEEDLTDMITTLQERKCFLSTKTERTKYELLKLFLSEVCDKKSKQLLNLEREIKTIKGDLENVNNSLSKFEKEENSGEKNKQLSNVPNSQQVSLSEIENDHASTSDIPVEDRNTVEEGFNVPHASYNNPESTSLVAKTKRMRLHFDELHNLYSTLRVGGVNEENVDNDGLLNKFGNCLAKFTQYTSMRPLATIDAGDKNHASSNIASSIEFDKDCEYFAVAGLTKKIRLFDYSTVIKDMVDIHYPCGEMLCDSKISCVSWSSYQKNMLVSSDYDGTVTVWDAFSAQKRHIYHEHQKRCWSVDFNKMDTKLVASGSDDARVKLWHLDKERSVFSLEAKANVCCVQFNPCSRFHLAFGSADHCVHYYDLRSMKEPLKVFKGHRKAVSYVKFISKDEIVSASTDSQLKVWNVNENHCAQSLHGHMNEKNFVGLATDGDYVACGSENNALYVYYKELPKKLFCFRFDQRRLFFDQENKEEESNEFVSAVCWRKGTNIVAAGNSQGVIKILQMV</sequence>
<dbReference type="SMART" id="SM00184">
    <property type="entry name" value="RING"/>
    <property type="match status" value="1"/>
</dbReference>
<feature type="compositionally biased region" description="Basic and acidic residues" evidence="8">
    <location>
        <begin position="236"/>
        <end position="250"/>
    </location>
</feature>
<dbReference type="InterPro" id="IPR017907">
    <property type="entry name" value="Znf_RING_CS"/>
</dbReference>
<feature type="compositionally biased region" description="Polar residues" evidence="8">
    <location>
        <begin position="220"/>
        <end position="235"/>
    </location>
</feature>
<keyword evidence="12" id="KW-1185">Reference proteome</keyword>
<keyword evidence="3" id="KW-0677">Repeat</keyword>
<feature type="repeat" description="WD" evidence="7">
    <location>
        <begin position="393"/>
        <end position="428"/>
    </location>
</feature>
<dbReference type="SMART" id="SM00320">
    <property type="entry name" value="WD40"/>
    <property type="match status" value="7"/>
</dbReference>
<evidence type="ECO:0000256" key="7">
    <source>
        <dbReference type="PROSITE-ProRule" id="PRU00221"/>
    </source>
</evidence>
<dbReference type="AlphaFoldDB" id="A0A5N5TKZ6"/>
<dbReference type="SUPFAM" id="SSF57850">
    <property type="entry name" value="RING/U-box"/>
    <property type="match status" value="1"/>
</dbReference>
<dbReference type="GO" id="GO:0061630">
    <property type="term" value="F:ubiquitin protein ligase activity"/>
    <property type="evidence" value="ECO:0007669"/>
    <property type="project" value="InterPro"/>
</dbReference>
<proteinExistence type="predicted"/>
<dbReference type="Gene3D" id="3.30.40.10">
    <property type="entry name" value="Zinc/RING finger domain, C3HC4 (zinc finger)"/>
    <property type="match status" value="1"/>
</dbReference>
<dbReference type="SUPFAM" id="SSF50978">
    <property type="entry name" value="WD40 repeat-like"/>
    <property type="match status" value="1"/>
</dbReference>
<gene>
    <name evidence="11" type="primary">RFWD2</name>
    <name evidence="11" type="ORF">Anas_07088</name>
</gene>
<dbReference type="InterPro" id="IPR003613">
    <property type="entry name" value="Ubox_domain"/>
</dbReference>
<dbReference type="GO" id="GO:0043161">
    <property type="term" value="P:proteasome-mediated ubiquitin-dependent protein catabolic process"/>
    <property type="evidence" value="ECO:0007669"/>
    <property type="project" value="TreeGrafter"/>
</dbReference>
<organism evidence="11 12">
    <name type="scientific">Armadillidium nasatum</name>
    <dbReference type="NCBI Taxonomy" id="96803"/>
    <lineage>
        <taxon>Eukaryota</taxon>
        <taxon>Metazoa</taxon>
        <taxon>Ecdysozoa</taxon>
        <taxon>Arthropoda</taxon>
        <taxon>Crustacea</taxon>
        <taxon>Multicrustacea</taxon>
        <taxon>Malacostraca</taxon>
        <taxon>Eumalacostraca</taxon>
        <taxon>Peracarida</taxon>
        <taxon>Isopoda</taxon>
        <taxon>Oniscidea</taxon>
        <taxon>Crinocheta</taxon>
        <taxon>Armadillidiidae</taxon>
        <taxon>Armadillidium</taxon>
    </lineage>
</organism>
<dbReference type="InterPro" id="IPR036322">
    <property type="entry name" value="WD40_repeat_dom_sf"/>
</dbReference>
<dbReference type="GO" id="GO:0016567">
    <property type="term" value="P:protein ubiquitination"/>
    <property type="evidence" value="ECO:0007669"/>
    <property type="project" value="InterPro"/>
</dbReference>
<dbReference type="PROSITE" id="PS00518">
    <property type="entry name" value="ZF_RING_1"/>
    <property type="match status" value="1"/>
</dbReference>
<name>A0A5N5TKZ6_9CRUS</name>
<dbReference type="PROSITE" id="PS50082">
    <property type="entry name" value="WD_REPEATS_2"/>
    <property type="match status" value="3"/>
</dbReference>
<dbReference type="PROSITE" id="PS50089">
    <property type="entry name" value="ZF_RING_2"/>
    <property type="match status" value="1"/>
</dbReference>
<evidence type="ECO:0000256" key="8">
    <source>
        <dbReference type="SAM" id="MobiDB-lite"/>
    </source>
</evidence>
<keyword evidence="5" id="KW-0862">Zinc</keyword>
<dbReference type="Gene3D" id="2.130.10.10">
    <property type="entry name" value="YVTN repeat-like/Quinoprotein amine dehydrogenase"/>
    <property type="match status" value="1"/>
</dbReference>
<dbReference type="InterPro" id="IPR019775">
    <property type="entry name" value="WD40_repeat_CS"/>
</dbReference>
<feature type="region of interest" description="Disordered" evidence="8">
    <location>
        <begin position="208"/>
        <end position="250"/>
    </location>
</feature>
<evidence type="ECO:0000313" key="12">
    <source>
        <dbReference type="Proteomes" id="UP000326759"/>
    </source>
</evidence>